<reference evidence="3" key="1">
    <citation type="journal article" date="2012" name="Nat. Biotechnol.">
        <title>Reference genome sequence of the model plant Setaria.</title>
        <authorList>
            <person name="Bennetzen J.L."/>
            <person name="Schmutz J."/>
            <person name="Wang H."/>
            <person name="Percifield R."/>
            <person name="Hawkins J."/>
            <person name="Pontaroli A.C."/>
            <person name="Estep M."/>
            <person name="Feng L."/>
            <person name="Vaughn J.N."/>
            <person name="Grimwood J."/>
            <person name="Jenkins J."/>
            <person name="Barry K."/>
            <person name="Lindquist E."/>
            <person name="Hellsten U."/>
            <person name="Deshpande S."/>
            <person name="Wang X."/>
            <person name="Wu X."/>
            <person name="Mitros T."/>
            <person name="Triplett J."/>
            <person name="Yang X."/>
            <person name="Ye C.Y."/>
            <person name="Mauro-Herrera M."/>
            <person name="Wang L."/>
            <person name="Li P."/>
            <person name="Sharma M."/>
            <person name="Sharma R."/>
            <person name="Ronald P.C."/>
            <person name="Panaud O."/>
            <person name="Kellogg E.A."/>
            <person name="Brutnell T.P."/>
            <person name="Doust A.N."/>
            <person name="Tuskan G.A."/>
            <person name="Rokhsar D."/>
            <person name="Devos K.M."/>
        </authorList>
    </citation>
    <scope>NUCLEOTIDE SEQUENCE [LARGE SCALE GENOMIC DNA]</scope>
    <source>
        <strain evidence="3">cv. Yugu1</strain>
    </source>
</reference>
<dbReference type="HOGENOM" id="CLU_3072295_0_0_1"/>
<protein>
    <submittedName>
        <fullName evidence="2">Uncharacterized protein</fullName>
    </submittedName>
</protein>
<sequence>MRLWQLTSLPRWMDARGVERPRPAPTCREVDHAGSCSGASPISPVPSSSSGAH</sequence>
<keyword evidence="3" id="KW-1185">Reference proteome</keyword>
<feature type="compositionally biased region" description="Basic and acidic residues" evidence="1">
    <location>
        <begin position="15"/>
        <end position="32"/>
    </location>
</feature>
<dbReference type="EnsemblPlants" id="KQK97233">
    <property type="protein sequence ID" value="KQK97233"/>
    <property type="gene ID" value="SETIT_012865mg"/>
</dbReference>
<reference evidence="2" key="2">
    <citation type="submission" date="2018-08" db="UniProtKB">
        <authorList>
            <consortium name="EnsemblPlants"/>
        </authorList>
    </citation>
    <scope>IDENTIFICATION</scope>
    <source>
        <strain evidence="2">Yugu1</strain>
    </source>
</reference>
<organism evidence="2 3">
    <name type="scientific">Setaria italica</name>
    <name type="common">Foxtail millet</name>
    <name type="synonym">Panicum italicum</name>
    <dbReference type="NCBI Taxonomy" id="4555"/>
    <lineage>
        <taxon>Eukaryota</taxon>
        <taxon>Viridiplantae</taxon>
        <taxon>Streptophyta</taxon>
        <taxon>Embryophyta</taxon>
        <taxon>Tracheophyta</taxon>
        <taxon>Spermatophyta</taxon>
        <taxon>Magnoliopsida</taxon>
        <taxon>Liliopsida</taxon>
        <taxon>Poales</taxon>
        <taxon>Poaceae</taxon>
        <taxon>PACMAD clade</taxon>
        <taxon>Panicoideae</taxon>
        <taxon>Panicodae</taxon>
        <taxon>Paniceae</taxon>
        <taxon>Cenchrinae</taxon>
        <taxon>Setaria</taxon>
    </lineage>
</organism>
<dbReference type="AlphaFoldDB" id="K3YF48"/>
<feature type="region of interest" description="Disordered" evidence="1">
    <location>
        <begin position="15"/>
        <end position="53"/>
    </location>
</feature>
<evidence type="ECO:0000313" key="3">
    <source>
        <dbReference type="Proteomes" id="UP000004995"/>
    </source>
</evidence>
<proteinExistence type="predicted"/>
<evidence type="ECO:0000313" key="2">
    <source>
        <dbReference type="EnsemblPlants" id="KQK97233"/>
    </source>
</evidence>
<feature type="compositionally biased region" description="Low complexity" evidence="1">
    <location>
        <begin position="37"/>
        <end position="53"/>
    </location>
</feature>
<dbReference type="EMBL" id="AGNK02004335">
    <property type="status" value="NOT_ANNOTATED_CDS"/>
    <property type="molecule type" value="Genomic_DNA"/>
</dbReference>
<dbReference type="Gramene" id="KQK97233">
    <property type="protein sequence ID" value="KQK97233"/>
    <property type="gene ID" value="SETIT_012865mg"/>
</dbReference>
<dbReference type="Proteomes" id="UP000004995">
    <property type="component" value="Unassembled WGS sequence"/>
</dbReference>
<accession>K3YF48</accession>
<dbReference type="InParanoid" id="K3YF48"/>
<evidence type="ECO:0000256" key="1">
    <source>
        <dbReference type="SAM" id="MobiDB-lite"/>
    </source>
</evidence>
<name>K3YF48_SETIT</name>